<sequence length="103" mass="12118">MAVSQFTNRIKICLLFLTILLALLHSTSPSRIILLSPTKAKLQWWRLYSIIHEFLRLLIFREDLHFKTTLVSYTLLYLETNFKITSGLKGRVMYGDTSCNWNH</sequence>
<reference evidence="2" key="1">
    <citation type="submission" date="2019-03" db="EMBL/GenBank/DDBJ databases">
        <authorList>
            <person name="Mank J."/>
            <person name="Almeida P."/>
        </authorList>
    </citation>
    <scope>NUCLEOTIDE SEQUENCE</scope>
    <source>
        <strain evidence="2">78183</strain>
    </source>
</reference>
<organism evidence="2">
    <name type="scientific">Salix viminalis</name>
    <name type="common">Common osier</name>
    <name type="synonym">Basket willow</name>
    <dbReference type="NCBI Taxonomy" id="40686"/>
    <lineage>
        <taxon>Eukaryota</taxon>
        <taxon>Viridiplantae</taxon>
        <taxon>Streptophyta</taxon>
        <taxon>Embryophyta</taxon>
        <taxon>Tracheophyta</taxon>
        <taxon>Spermatophyta</taxon>
        <taxon>Magnoliopsida</taxon>
        <taxon>eudicotyledons</taxon>
        <taxon>Gunneridae</taxon>
        <taxon>Pentapetalae</taxon>
        <taxon>rosids</taxon>
        <taxon>fabids</taxon>
        <taxon>Malpighiales</taxon>
        <taxon>Salicaceae</taxon>
        <taxon>Saliceae</taxon>
        <taxon>Salix</taxon>
    </lineage>
</organism>
<name>A0A6N2LWC1_SALVM</name>
<feature type="chain" id="PRO_5027077124" evidence="1">
    <location>
        <begin position="30"/>
        <end position="103"/>
    </location>
</feature>
<protein>
    <submittedName>
        <fullName evidence="2">Uncharacterized protein</fullName>
    </submittedName>
</protein>
<evidence type="ECO:0000313" key="2">
    <source>
        <dbReference type="EMBL" id="VFU45378.1"/>
    </source>
</evidence>
<evidence type="ECO:0000256" key="1">
    <source>
        <dbReference type="SAM" id="SignalP"/>
    </source>
</evidence>
<dbReference type="EMBL" id="CAADRP010001619">
    <property type="protein sequence ID" value="VFU45378.1"/>
    <property type="molecule type" value="Genomic_DNA"/>
</dbReference>
<dbReference type="AlphaFoldDB" id="A0A6N2LWC1"/>
<proteinExistence type="predicted"/>
<feature type="signal peptide" evidence="1">
    <location>
        <begin position="1"/>
        <end position="29"/>
    </location>
</feature>
<gene>
    <name evidence="2" type="ORF">SVIM_LOCUS283636</name>
</gene>
<accession>A0A6N2LWC1</accession>
<keyword evidence="1" id="KW-0732">Signal</keyword>